<dbReference type="EMBL" id="JWMF01000007">
    <property type="protein sequence ID" value="KJY50716.1"/>
    <property type="molecule type" value="Genomic_DNA"/>
</dbReference>
<comment type="caution">
    <text evidence="4">The sequence shown here is derived from an EMBL/GenBank/DDBJ whole genome shotgun (WGS) entry which is preliminary data.</text>
</comment>
<feature type="domain" description="Gylcosyl hydrolase 115 C-terminal" evidence="3">
    <location>
        <begin position="793"/>
        <end position="958"/>
    </location>
</feature>
<dbReference type="Gene3D" id="3.20.20.520">
    <property type="entry name" value="Glycosyl hydrolase family 115"/>
    <property type="match status" value="1"/>
</dbReference>
<dbReference type="SUPFAM" id="SSF55545">
    <property type="entry name" value="beta-N-acetylhexosaminidase-like domain"/>
    <property type="match status" value="1"/>
</dbReference>
<keyword evidence="5" id="KW-1185">Reference proteome</keyword>
<dbReference type="PANTHER" id="PTHR37842:SF2">
    <property type="entry name" value="GYLCOSYL HYDROLASE 115 C-TERMINAL DOMAIN-CONTAINING PROTEIN"/>
    <property type="match status" value="1"/>
</dbReference>
<keyword evidence="1" id="KW-0378">Hydrolase</keyword>
<dbReference type="Gene3D" id="1.20.58.2150">
    <property type="match status" value="1"/>
</dbReference>
<evidence type="ECO:0000256" key="2">
    <source>
        <dbReference type="SAM" id="MobiDB-lite"/>
    </source>
</evidence>
<protein>
    <recommendedName>
        <fullName evidence="3">Gylcosyl hydrolase 115 C-terminal domain-containing protein</fullName>
    </recommendedName>
</protein>
<dbReference type="PATRIC" id="fig|1684.5.peg.1494"/>
<proteinExistence type="predicted"/>
<dbReference type="InterPro" id="IPR029018">
    <property type="entry name" value="Hex-like_dom2"/>
</dbReference>
<dbReference type="AlphaFoldDB" id="A0A0F4KZG2"/>
<name>A0A0F4KZG2_9BIFI</name>
<dbReference type="InterPro" id="IPR041437">
    <property type="entry name" value="GH115_C"/>
</dbReference>
<dbReference type="Proteomes" id="UP000033567">
    <property type="component" value="Unassembled WGS sequence"/>
</dbReference>
<dbReference type="GO" id="GO:0005975">
    <property type="term" value="P:carbohydrate metabolic process"/>
    <property type="evidence" value="ECO:0007669"/>
    <property type="project" value="UniProtKB-ARBA"/>
</dbReference>
<evidence type="ECO:0000256" key="1">
    <source>
        <dbReference type="ARBA" id="ARBA00022801"/>
    </source>
</evidence>
<feature type="compositionally biased region" description="Polar residues" evidence="2">
    <location>
        <begin position="968"/>
        <end position="998"/>
    </location>
</feature>
<dbReference type="Gene3D" id="3.30.379.10">
    <property type="entry name" value="Chitobiase/beta-hexosaminidase domain 2-like"/>
    <property type="match status" value="1"/>
</dbReference>
<reference evidence="4 5" key="1">
    <citation type="submission" date="2014-12" db="EMBL/GenBank/DDBJ databases">
        <title>Comparative genomics of the lactic acid bacteria isolated from the honey bee gut.</title>
        <authorList>
            <person name="Ellegaard K.M."/>
            <person name="Tamarit D."/>
            <person name="Javelind E."/>
            <person name="Olofsson T."/>
            <person name="Andersson S.G."/>
            <person name="Vasquez A."/>
        </authorList>
    </citation>
    <scope>NUCLEOTIDE SEQUENCE [LARGE SCALE GENOMIC DNA]</scope>
    <source>
        <strain evidence="4 5">Bin7</strain>
    </source>
</reference>
<dbReference type="InterPro" id="IPR042301">
    <property type="entry name" value="GH115_sf"/>
</dbReference>
<dbReference type="Pfam" id="PF17829">
    <property type="entry name" value="GH115_C"/>
    <property type="match status" value="1"/>
</dbReference>
<evidence type="ECO:0000313" key="4">
    <source>
        <dbReference type="EMBL" id="KJY50716.1"/>
    </source>
</evidence>
<feature type="region of interest" description="Disordered" evidence="2">
    <location>
        <begin position="1234"/>
        <end position="1255"/>
    </location>
</feature>
<dbReference type="Pfam" id="PF15979">
    <property type="entry name" value="Glyco_hydro_115"/>
    <property type="match status" value="1"/>
</dbReference>
<dbReference type="GO" id="GO:0016787">
    <property type="term" value="F:hydrolase activity"/>
    <property type="evidence" value="ECO:0007669"/>
    <property type="project" value="UniProtKB-KW"/>
</dbReference>
<organism evidence="4 5">
    <name type="scientific">Bifidobacterium mellis</name>
    <dbReference type="NCBI Taxonomy" id="1293823"/>
    <lineage>
        <taxon>Bacteria</taxon>
        <taxon>Bacillati</taxon>
        <taxon>Actinomycetota</taxon>
        <taxon>Actinomycetes</taxon>
        <taxon>Bifidobacteriales</taxon>
        <taxon>Bifidobacteriaceae</taxon>
        <taxon>Bifidobacterium</taxon>
    </lineage>
</organism>
<dbReference type="InterPro" id="IPR031924">
    <property type="entry name" value="GH115"/>
</dbReference>
<dbReference type="PANTHER" id="PTHR37842">
    <property type="match status" value="1"/>
</dbReference>
<feature type="region of interest" description="Disordered" evidence="2">
    <location>
        <begin position="959"/>
        <end position="1005"/>
    </location>
</feature>
<sequence>MVTLFHPQPGTIPVTAVSGAVLADSGVRPNWLLDHGEDSAVQIAAGNLMRDFATVTGRAQRSANQIDESSPNIRLGTLGHSSWIDSAVCSDQLDLTPLKDPQGEYRWEGFTLQVVDGTLYVVGTDRRGTIYGIYALSRAIGISPLHWWGNVPARRHERICLPSDLRVFDWPSVRYRGFFINDEEELDDWARLHTPDGTIGPTTYEKVFDLILRLGGNYLWPAMHVNAFNADPRNGRLAQSMGVVIGSSHCDMLLRSNQHEWDPWVASQGRHVDYDYSLPGGNRDMIRRYWSQSVDMNRNYEVTWTLGMRGIHDTGLTTRAIDEDPNLDQEGRLRARVDLLGRIIHDQRDILREHLGRSPQEVPQLFIPYKEVLPLYDAGLDLPEDVTIMWVNDNYGYMRRFPNQDEQARSGGNGVYYHSSYWAPPRTSYRCTSSTPLALMNDQLGKCWDRGIRRVWVDNLGAIKRLELEGSYFLHLAWNADEDHRSLSARDFVAAWFDQTFDDDRGSEAADLCMSYYRINNQSKIEHLHEDSFTQTGYDDEAGGRLAALRELAERSHSLGKSMKPEFREAYRSLVDLKIAMVYYVNAQFYHADRSRLEASRGALPAADRQMRIFHLFQGMIRALLHWYNKELAQGCWDGILTPNRFPPPTLPQYPACRPVKVQPNRRLILTPQGAQEGAMVPGDNDRVKLVFDPYGITDRWIDLDLMGSPAQEVYLSADQDWIRLPEERRIVGDEWRIHVRVDNASTHAGRQGTLNIITRPCNPETTEKAWSDPIRVDVLVGENPGLKQGFTGYVEADGHISMDPSRGRVNHDLTGATTWLATQDLGRFGPDLMQTRGWSDPESGSGACLSLDFWLKTPGRHRLEAHRLPTLNSRGRIRLRVSLDGTRGEILESPTTDEFRGDWQETIVYNAEQLTMILPYLKAGPHRLQLIAVDDSFGIDKIVINTGRERTSRLGPAFSTWVADGRPSQQADNGSSHSSDMDRAQTSNQITDHQPTPTAEALDRPLRNLAIGDYGTDPDHAPNEPVPYFDQDYWLHGGLYTRPKLVWPAGHQHEQKLSQNKDTNKTPERIYLEAADCLRQDENAWLSQDGPQNGMPQKGCWVPTDAPTHRGRGLAMRAEPRQQLWPDAGRAPGMNLSFQVGRPGNYRIWLLAQFASDLEDSCHVILDGDPLARTDLFPRGGRLMTFATEHVWGWSEVTAVQLTGGRHVLTLEPERAGMRIARIYLACDESRPPLDEQWPRQQDDRPGGAHGLDA</sequence>
<evidence type="ECO:0000313" key="5">
    <source>
        <dbReference type="Proteomes" id="UP000033567"/>
    </source>
</evidence>
<gene>
    <name evidence="4" type="ORF">JF70_14260</name>
</gene>
<evidence type="ECO:0000259" key="3">
    <source>
        <dbReference type="Pfam" id="PF17829"/>
    </source>
</evidence>
<accession>A0A0F4KZG2</accession>
<dbReference type="Gene3D" id="2.60.120.1620">
    <property type="match status" value="1"/>
</dbReference>